<dbReference type="Gene3D" id="2.40.420.20">
    <property type="match status" value="1"/>
</dbReference>
<dbReference type="PANTHER" id="PTHR32347:SF23">
    <property type="entry name" value="BLL5650 PROTEIN"/>
    <property type="match status" value="1"/>
</dbReference>
<evidence type="ECO:0000313" key="8">
    <source>
        <dbReference type="Proteomes" id="UP000186102"/>
    </source>
</evidence>
<keyword evidence="3 4" id="KW-0175">Coiled coil</keyword>
<dbReference type="PANTHER" id="PTHR32347">
    <property type="entry name" value="EFFLUX SYSTEM COMPONENT YKNX-RELATED"/>
    <property type="match status" value="1"/>
</dbReference>
<evidence type="ECO:0000259" key="6">
    <source>
        <dbReference type="Pfam" id="PF25990"/>
    </source>
</evidence>
<dbReference type="Gene3D" id="2.40.30.170">
    <property type="match status" value="1"/>
</dbReference>
<protein>
    <submittedName>
        <fullName evidence="7">Putative RND efflux membrane fusion protein</fullName>
    </submittedName>
</protein>
<comment type="similarity">
    <text evidence="2">Belongs to the membrane fusion protein (MFP) (TC 8.A.1) family.</text>
</comment>
<dbReference type="InterPro" id="IPR058639">
    <property type="entry name" value="BSH_YknX-like"/>
</dbReference>
<dbReference type="Pfam" id="PF25984">
    <property type="entry name" value="BSH_YknX"/>
    <property type="match status" value="1"/>
</dbReference>
<dbReference type="NCBIfam" id="TIGR01730">
    <property type="entry name" value="RND_mfp"/>
    <property type="match status" value="1"/>
</dbReference>
<proteinExistence type="inferred from homology"/>
<name>A0A1Q8R050_9FIRM</name>
<dbReference type="InterPro" id="IPR006143">
    <property type="entry name" value="RND_pump_MFP"/>
</dbReference>
<dbReference type="Pfam" id="PF25990">
    <property type="entry name" value="Beta-barrel_YknX"/>
    <property type="match status" value="1"/>
</dbReference>
<dbReference type="AlphaFoldDB" id="A0A1Q8R050"/>
<dbReference type="PRINTS" id="PR01490">
    <property type="entry name" value="RTXTOXIND"/>
</dbReference>
<dbReference type="InterPro" id="IPR058636">
    <property type="entry name" value="Beta-barrel_YknX"/>
</dbReference>
<dbReference type="Gene3D" id="2.40.50.100">
    <property type="match status" value="1"/>
</dbReference>
<comment type="subcellular location">
    <subcellularLocation>
        <location evidence="1">Cell envelope</location>
    </subcellularLocation>
</comment>
<evidence type="ECO:0000256" key="3">
    <source>
        <dbReference type="ARBA" id="ARBA00023054"/>
    </source>
</evidence>
<comment type="caution">
    <text evidence="7">The sequence shown here is derived from an EMBL/GenBank/DDBJ whole genome shotgun (WGS) entry which is preliminary data.</text>
</comment>
<dbReference type="STRING" id="1888891.DSOL_1120"/>
<dbReference type="InterPro" id="IPR050465">
    <property type="entry name" value="UPF0194_transport"/>
</dbReference>
<evidence type="ECO:0000256" key="2">
    <source>
        <dbReference type="ARBA" id="ARBA00009477"/>
    </source>
</evidence>
<dbReference type="GO" id="GO:0022857">
    <property type="term" value="F:transmembrane transporter activity"/>
    <property type="evidence" value="ECO:0007669"/>
    <property type="project" value="InterPro"/>
</dbReference>
<sequence length="426" mass="45277">MLSLKQLGKGKLSAKKLTAVLVVLALAGGGSWYYLREQRAQTPVDTGSTVITAQKKDVKISLANDGKADYPVTNLKFNGNGIVQEILVQEGQRVKKGDVLARLDVKNLENQVKQAEANYNSAVAKYQKLIAGPSDVERQAKQIAVDNAVKNLRVQQASYDYKVSLLNNEKTTVLNGGKTTEGDILGEELKLEGAIAQLENAKAQLALLVPADSYDLTTASETVKQMEAALAIARNNLQDATLISPTDGMILSNNGKTGELVTSSSTSTNTPFIVLANGNEVAVDSYPIEDDIGKISVGQAAEVVFTSLPDKTYEGKVSSISPNPVVDQSGIVTYKVSVILNAPDENIKNGMTASVAFIAQQVKGVVTIPVETVVRANGAPSVEVQSPDGSTGWVKVKTGLTDGKIVEIKDGLKAGDKILIRKNIKK</sequence>
<dbReference type="GO" id="GO:0030313">
    <property type="term" value="C:cell envelope"/>
    <property type="evidence" value="ECO:0007669"/>
    <property type="project" value="UniProtKB-SubCell"/>
</dbReference>
<accession>A0A1Q8R050</accession>
<dbReference type="EMBL" id="MLBF01000005">
    <property type="protein sequence ID" value="OLN33009.1"/>
    <property type="molecule type" value="Genomic_DNA"/>
</dbReference>
<feature type="coiled-coil region" evidence="4">
    <location>
        <begin position="184"/>
        <end position="243"/>
    </location>
</feature>
<feature type="coiled-coil region" evidence="4">
    <location>
        <begin position="98"/>
        <end position="125"/>
    </location>
</feature>
<dbReference type="RefSeq" id="WP_075363867.1">
    <property type="nucleotide sequence ID" value="NZ_MLBF01000005.1"/>
</dbReference>
<dbReference type="Proteomes" id="UP000186102">
    <property type="component" value="Unassembled WGS sequence"/>
</dbReference>
<keyword evidence="8" id="KW-1185">Reference proteome</keyword>
<dbReference type="GO" id="GO:0016020">
    <property type="term" value="C:membrane"/>
    <property type="evidence" value="ECO:0007669"/>
    <property type="project" value="InterPro"/>
</dbReference>
<evidence type="ECO:0000259" key="5">
    <source>
        <dbReference type="Pfam" id="PF25984"/>
    </source>
</evidence>
<evidence type="ECO:0000256" key="1">
    <source>
        <dbReference type="ARBA" id="ARBA00004196"/>
    </source>
</evidence>
<dbReference type="SUPFAM" id="SSF111369">
    <property type="entry name" value="HlyD-like secretion proteins"/>
    <property type="match status" value="2"/>
</dbReference>
<reference evidence="7 8" key="1">
    <citation type="submission" date="2016-09" db="EMBL/GenBank/DDBJ databases">
        <title>Complete genome of Desulfosporosinus sp. OL.</title>
        <authorList>
            <person name="Mardanov A."/>
            <person name="Beletsky A."/>
            <person name="Panova A."/>
            <person name="Karnachuk O."/>
            <person name="Ravin N."/>
        </authorList>
    </citation>
    <scope>NUCLEOTIDE SEQUENCE [LARGE SCALE GENOMIC DNA]</scope>
    <source>
        <strain evidence="7 8">OL</strain>
    </source>
</reference>
<gene>
    <name evidence="7" type="ORF">DSOL_1120</name>
</gene>
<evidence type="ECO:0000313" key="7">
    <source>
        <dbReference type="EMBL" id="OLN33009.1"/>
    </source>
</evidence>
<feature type="domain" description="YknX-like beta-barrel" evidence="6">
    <location>
        <begin position="289"/>
        <end position="355"/>
    </location>
</feature>
<feature type="domain" description="YknX-like barrel-sandwich hybrid" evidence="5">
    <location>
        <begin position="80"/>
        <end position="273"/>
    </location>
</feature>
<organism evidence="7 8">
    <name type="scientific">Desulfosporosinus metallidurans</name>
    <dbReference type="NCBI Taxonomy" id="1888891"/>
    <lineage>
        <taxon>Bacteria</taxon>
        <taxon>Bacillati</taxon>
        <taxon>Bacillota</taxon>
        <taxon>Clostridia</taxon>
        <taxon>Eubacteriales</taxon>
        <taxon>Desulfitobacteriaceae</taxon>
        <taxon>Desulfosporosinus</taxon>
    </lineage>
</organism>
<evidence type="ECO:0000256" key="4">
    <source>
        <dbReference type="SAM" id="Coils"/>
    </source>
</evidence>